<evidence type="ECO:0000256" key="1">
    <source>
        <dbReference type="ARBA" id="ARBA00006738"/>
    </source>
</evidence>
<dbReference type="PANTHER" id="PTHR34039">
    <property type="entry name" value="UPF0102 PROTEIN YRAN"/>
    <property type="match status" value="1"/>
</dbReference>
<dbReference type="InterPro" id="IPR003509">
    <property type="entry name" value="UPF0102_YraN-like"/>
</dbReference>
<dbReference type="EMBL" id="FQVG01000002">
    <property type="protein sequence ID" value="SHE32500.1"/>
    <property type="molecule type" value="Genomic_DNA"/>
</dbReference>
<dbReference type="InterPro" id="IPR011335">
    <property type="entry name" value="Restrct_endonuc-II-like"/>
</dbReference>
<dbReference type="PANTHER" id="PTHR34039:SF1">
    <property type="entry name" value="UPF0102 PROTEIN YRAN"/>
    <property type="match status" value="1"/>
</dbReference>
<dbReference type="InterPro" id="IPR011856">
    <property type="entry name" value="tRNA_endonuc-like_dom_sf"/>
</dbReference>
<evidence type="ECO:0000313" key="4">
    <source>
        <dbReference type="Proteomes" id="UP000184423"/>
    </source>
</evidence>
<protein>
    <recommendedName>
        <fullName evidence="2">UPF0102 protein SAMN02746091_00146</fullName>
    </recommendedName>
</protein>
<sequence>MNNRVLGNLGEEAAKYFLIKNGYRVVETNYKNKFGEIDIVAIEKDCISFIEVKTRSSVKYGLPCEAVNYKKIDKIKKVALGYLNENRHRGYNIRFDVVEVYLDKDRRTIKQINIIKDAF</sequence>
<accession>A0A1M4SJW7</accession>
<evidence type="ECO:0000313" key="3">
    <source>
        <dbReference type="EMBL" id="SHE32500.1"/>
    </source>
</evidence>
<dbReference type="NCBIfam" id="TIGR00252">
    <property type="entry name" value="YraN family protein"/>
    <property type="match status" value="1"/>
</dbReference>
<keyword evidence="3" id="KW-0378">Hydrolase</keyword>
<dbReference type="AlphaFoldDB" id="A0A1M4SJW7"/>
<reference evidence="4" key="1">
    <citation type="submission" date="2016-11" db="EMBL/GenBank/DDBJ databases">
        <authorList>
            <person name="Varghese N."/>
            <person name="Submissions S."/>
        </authorList>
    </citation>
    <scope>NUCLEOTIDE SEQUENCE [LARGE SCALE GENOMIC DNA]</scope>
    <source>
        <strain evidence="4">DSM 10124</strain>
    </source>
</reference>
<gene>
    <name evidence="3" type="ORF">SAMN02746091_00146</name>
</gene>
<evidence type="ECO:0000256" key="2">
    <source>
        <dbReference type="HAMAP-Rule" id="MF_00048"/>
    </source>
</evidence>
<dbReference type="NCBIfam" id="NF009150">
    <property type="entry name" value="PRK12497.1-3"/>
    <property type="match status" value="1"/>
</dbReference>
<keyword evidence="3" id="KW-0540">Nuclease</keyword>
<dbReference type="Pfam" id="PF02021">
    <property type="entry name" value="UPF0102"/>
    <property type="match status" value="1"/>
</dbReference>
<dbReference type="SUPFAM" id="SSF52980">
    <property type="entry name" value="Restriction endonuclease-like"/>
    <property type="match status" value="1"/>
</dbReference>
<dbReference type="GO" id="GO:0003676">
    <property type="term" value="F:nucleic acid binding"/>
    <property type="evidence" value="ECO:0007669"/>
    <property type="project" value="InterPro"/>
</dbReference>
<comment type="similarity">
    <text evidence="1 2">Belongs to the UPF0102 family.</text>
</comment>
<keyword evidence="4" id="KW-1185">Reference proteome</keyword>
<organism evidence="3 4">
    <name type="scientific">Caloramator proteoclasticus DSM 10124</name>
    <dbReference type="NCBI Taxonomy" id="1121262"/>
    <lineage>
        <taxon>Bacteria</taxon>
        <taxon>Bacillati</taxon>
        <taxon>Bacillota</taxon>
        <taxon>Clostridia</taxon>
        <taxon>Eubacteriales</taxon>
        <taxon>Clostridiaceae</taxon>
        <taxon>Caloramator</taxon>
    </lineage>
</organism>
<dbReference type="Gene3D" id="3.40.1350.10">
    <property type="match status" value="1"/>
</dbReference>
<name>A0A1M4SJW7_9CLOT</name>
<dbReference type="Proteomes" id="UP000184423">
    <property type="component" value="Unassembled WGS sequence"/>
</dbReference>
<dbReference type="HAMAP" id="MF_00048">
    <property type="entry name" value="UPF0102"/>
    <property type="match status" value="1"/>
</dbReference>
<proteinExistence type="inferred from homology"/>
<keyword evidence="3" id="KW-0255">Endonuclease</keyword>
<dbReference type="RefSeq" id="WP_027307454.1">
    <property type="nucleotide sequence ID" value="NZ_FQVG01000002.1"/>
</dbReference>
<dbReference type="GO" id="GO:0004519">
    <property type="term" value="F:endonuclease activity"/>
    <property type="evidence" value="ECO:0007669"/>
    <property type="project" value="UniProtKB-KW"/>
</dbReference>
<dbReference type="CDD" id="cd20736">
    <property type="entry name" value="PoNe_Nuclease"/>
    <property type="match status" value="1"/>
</dbReference>